<proteinExistence type="predicted"/>
<sequence length="382" mass="43033">MNLSNPLLSLIGFPGQELQLTSPLADRGSNLAAVHVNCSTERQDPDSGCSEEGCVHHESHDLIGRITLSEERYGMYQKAVHIARTAKSCREDAISANVKTIVVPQIKSKHLVVHSKENERQIVFITKSMKITSLQRAAVQMFPATYMPTIESFIENVDEGGIFHDSNRFYVVQAKPDKKLLVENIQQIIAYLILHSHLCPSKRLFYISNGDPSWDAASFIHVLREDFHITHYICATQKNLPIPEDPSKFFPTKTNQIREVKAQSRGERGLQRRYVPGDNFMALNKEQLNLEIEAEANKQDYLKQKKMPERRHYHTKKAPGSEAATKEREALSTTTESTVLFAALLQTALWLQPQAANPKCCLASVIGKIPSLWSQNGNRTTS</sequence>
<evidence type="ECO:0000313" key="3">
    <source>
        <dbReference type="Proteomes" id="UP001152759"/>
    </source>
</evidence>
<dbReference type="Proteomes" id="UP001152759">
    <property type="component" value="Chromosome 10"/>
</dbReference>
<keyword evidence="3" id="KW-1185">Reference proteome</keyword>
<evidence type="ECO:0000313" key="2">
    <source>
        <dbReference type="EMBL" id="CAH0383562.1"/>
    </source>
</evidence>
<dbReference type="EMBL" id="OU963871">
    <property type="protein sequence ID" value="CAH0383562.1"/>
    <property type="molecule type" value="Genomic_DNA"/>
</dbReference>
<dbReference type="AlphaFoldDB" id="A0A9P0A5G6"/>
<name>A0A9P0A5G6_BEMTA</name>
<feature type="region of interest" description="Disordered" evidence="1">
    <location>
        <begin position="306"/>
        <end position="331"/>
    </location>
</feature>
<organism evidence="2 3">
    <name type="scientific">Bemisia tabaci</name>
    <name type="common">Sweetpotato whitefly</name>
    <name type="synonym">Aleurodes tabaci</name>
    <dbReference type="NCBI Taxonomy" id="7038"/>
    <lineage>
        <taxon>Eukaryota</taxon>
        <taxon>Metazoa</taxon>
        <taxon>Ecdysozoa</taxon>
        <taxon>Arthropoda</taxon>
        <taxon>Hexapoda</taxon>
        <taxon>Insecta</taxon>
        <taxon>Pterygota</taxon>
        <taxon>Neoptera</taxon>
        <taxon>Paraneoptera</taxon>
        <taxon>Hemiptera</taxon>
        <taxon>Sternorrhyncha</taxon>
        <taxon>Aleyrodoidea</taxon>
        <taxon>Aleyrodidae</taxon>
        <taxon>Aleyrodinae</taxon>
        <taxon>Bemisia</taxon>
    </lineage>
</organism>
<evidence type="ECO:0000256" key="1">
    <source>
        <dbReference type="SAM" id="MobiDB-lite"/>
    </source>
</evidence>
<feature type="compositionally biased region" description="Basic residues" evidence="1">
    <location>
        <begin position="308"/>
        <end position="317"/>
    </location>
</feature>
<gene>
    <name evidence="2" type="ORF">BEMITA_LOCUS3000</name>
</gene>
<reference evidence="2" key="1">
    <citation type="submission" date="2021-12" db="EMBL/GenBank/DDBJ databases">
        <authorList>
            <person name="King R."/>
        </authorList>
    </citation>
    <scope>NUCLEOTIDE SEQUENCE</scope>
</reference>
<protein>
    <submittedName>
        <fullName evidence="2">Uncharacterized protein</fullName>
    </submittedName>
</protein>
<accession>A0A9P0A5G6</accession>